<dbReference type="Proteomes" id="UP000265798">
    <property type="component" value="Unassembled WGS sequence"/>
</dbReference>
<gene>
    <name evidence="1" type="ORF">DLM75_18355</name>
</gene>
<evidence type="ECO:0000313" key="1">
    <source>
        <dbReference type="EMBL" id="RHX86946.1"/>
    </source>
</evidence>
<comment type="caution">
    <text evidence="1">The sequence shown here is derived from an EMBL/GenBank/DDBJ whole genome shotgun (WGS) entry which is preliminary data.</text>
</comment>
<evidence type="ECO:0000313" key="2">
    <source>
        <dbReference type="Proteomes" id="UP000265798"/>
    </source>
</evidence>
<organism evidence="1 2">
    <name type="scientific">Leptospira stimsonii</name>
    <dbReference type="NCBI Taxonomy" id="2202203"/>
    <lineage>
        <taxon>Bacteria</taxon>
        <taxon>Pseudomonadati</taxon>
        <taxon>Spirochaetota</taxon>
        <taxon>Spirochaetia</taxon>
        <taxon>Leptospirales</taxon>
        <taxon>Leptospiraceae</taxon>
        <taxon>Leptospira</taxon>
    </lineage>
</organism>
<dbReference type="AlphaFoldDB" id="A0A396YZP4"/>
<sequence>MGAPLRKRNRNSKNQSEKLRVRLLRAPLRSGPSDQALRILRAEIVRVPPRFYRSRLICGSSRKEEKVPWKIGGVPTFGRITEKNDSLRKSARSYILK</sequence>
<dbReference type="EMBL" id="QHCT01000006">
    <property type="protein sequence ID" value="RHX86946.1"/>
    <property type="molecule type" value="Genomic_DNA"/>
</dbReference>
<proteinExistence type="predicted"/>
<name>A0A396YZP4_9LEPT</name>
<protein>
    <submittedName>
        <fullName evidence="1">Uncharacterized protein</fullName>
    </submittedName>
</protein>
<reference evidence="2" key="1">
    <citation type="submission" date="2018-05" db="EMBL/GenBank/DDBJ databases">
        <title>Leptospira yasudae sp. nov. and Leptospira stimsonii sp. nov., two pathogenic species of the genus Leptospira isolated from environmental sources.</title>
        <authorList>
            <person name="Casanovas-Massana A."/>
            <person name="Hamond C."/>
            <person name="Santos L.A."/>
            <person name="Hacker K.P."/>
            <person name="Balassiano I."/>
            <person name="Medeiros M.A."/>
            <person name="Reis M.G."/>
            <person name="Ko A.I."/>
            <person name="Wunder E.A."/>
        </authorList>
    </citation>
    <scope>NUCLEOTIDE SEQUENCE [LARGE SCALE GENOMIC DNA]</scope>
    <source>
        <strain evidence="2">Yale</strain>
    </source>
</reference>
<accession>A0A396YZP4</accession>